<organism evidence="2 3">
    <name type="scientific">Candidatus Acidulodesulfobacterium acidiphilum</name>
    <dbReference type="NCBI Taxonomy" id="2597224"/>
    <lineage>
        <taxon>Bacteria</taxon>
        <taxon>Deltaproteobacteria</taxon>
        <taxon>Candidatus Acidulodesulfobacterales</taxon>
        <taxon>Candidatus Acidulodesulfobacterium</taxon>
    </lineage>
</organism>
<evidence type="ECO:0000313" key="2">
    <source>
        <dbReference type="EMBL" id="RZV40167.1"/>
    </source>
</evidence>
<accession>A0A520XG40</accession>
<comment type="caution">
    <text evidence="2">The sequence shown here is derived from an EMBL/GenBank/DDBJ whole genome shotgun (WGS) entry which is preliminary data.</text>
</comment>
<evidence type="ECO:0000256" key="1">
    <source>
        <dbReference type="SAM" id="MobiDB-lite"/>
    </source>
</evidence>
<feature type="compositionally biased region" description="Basic and acidic residues" evidence="1">
    <location>
        <begin position="96"/>
        <end position="119"/>
    </location>
</feature>
<gene>
    <name evidence="2" type="ORF">EVJ48_01370</name>
</gene>
<dbReference type="EMBL" id="SHMQ01000002">
    <property type="protein sequence ID" value="RZV40167.1"/>
    <property type="molecule type" value="Genomic_DNA"/>
</dbReference>
<evidence type="ECO:0000313" key="3">
    <source>
        <dbReference type="Proteomes" id="UP000322454"/>
    </source>
</evidence>
<sequence>MRIDIRAVTKTPVGIIDSADKGNIYIKKLVVCIGNTLYEVGYLPANGVNGKLRRIMTELLLEKALSKGIKLTPADFSLMSNGGGVNQKKNKKKNKDNKSESDNDVDADKNKDKKQTKRNAKDLNEIRKLNPVISVFGTGLIISGKIAINNFIPTTDIIEKQVDHRTINFDIKKPSYIQEMNIAHMDDLRNVSVTATKVFTLEELQAYQEQIKVDKEDDKTSIQMLISKEYIVPGITLHSSIMQLPDRYLIEEYEYGLLLKTLEIFAAARVGSTQKSWGVINYDMFIDGDYGNPFLQSRSDDEYTFNVNVKPQYTSEQRKAITEADKWLDNISAENINIEKYFKTSADDDAQE</sequence>
<name>A0A520XG40_9DELT</name>
<dbReference type="AlphaFoldDB" id="A0A520XG40"/>
<dbReference type="Proteomes" id="UP000322454">
    <property type="component" value="Unassembled WGS sequence"/>
</dbReference>
<evidence type="ECO:0008006" key="4">
    <source>
        <dbReference type="Google" id="ProtNLM"/>
    </source>
</evidence>
<protein>
    <recommendedName>
        <fullName evidence="4">CRISPR-associated protein</fullName>
    </recommendedName>
</protein>
<reference evidence="2 3" key="1">
    <citation type="submission" date="2019-01" db="EMBL/GenBank/DDBJ databases">
        <title>Insights into ecological role of a new deltaproteobacterial order Candidatus Sinidesulfobacterales (Sva0485) by metagenomics and metatranscriptomics.</title>
        <authorList>
            <person name="Tan S."/>
            <person name="Liu J."/>
            <person name="Fang Y."/>
            <person name="Hedlund B."/>
            <person name="Lian Z.-H."/>
            <person name="Huang L.-Y."/>
            <person name="Li J.-T."/>
            <person name="Huang L.-N."/>
            <person name="Li W.-J."/>
            <person name="Jiang H.-C."/>
            <person name="Dong H.-L."/>
            <person name="Shu W.-S."/>
        </authorList>
    </citation>
    <scope>NUCLEOTIDE SEQUENCE [LARGE SCALE GENOMIC DNA]</scope>
    <source>
        <strain evidence="2">AP4</strain>
    </source>
</reference>
<proteinExistence type="predicted"/>
<feature type="region of interest" description="Disordered" evidence="1">
    <location>
        <begin position="80"/>
        <end position="119"/>
    </location>
</feature>